<proteinExistence type="inferred from homology"/>
<dbReference type="PRINTS" id="PR01002">
    <property type="entry name" value="FLGFLGJ"/>
</dbReference>
<evidence type="ECO:0000259" key="11">
    <source>
        <dbReference type="SMART" id="SM00047"/>
    </source>
</evidence>
<evidence type="ECO:0000256" key="6">
    <source>
        <dbReference type="ARBA" id="ARBA00022764"/>
    </source>
</evidence>
<feature type="domain" description="Mannosyl-glycoprotein endo-beta-N-acetylglucosamidase-like" evidence="11">
    <location>
        <begin position="206"/>
        <end position="358"/>
    </location>
</feature>
<comment type="similarity">
    <text evidence="4">In the C-terminal section; belongs to the glycosyl hydrolase 73 family.</text>
</comment>
<comment type="subcellular location">
    <subcellularLocation>
        <location evidence="2">Periplasm</location>
    </subcellularLocation>
</comment>
<evidence type="ECO:0000256" key="7">
    <source>
        <dbReference type="ARBA" id="ARBA00022801"/>
    </source>
</evidence>
<accession>A0A6H2H5I5</accession>
<dbReference type="InterPro" id="IPR019301">
    <property type="entry name" value="Flagellar_prot_FlgJ_N"/>
</dbReference>
<dbReference type="NCBIfam" id="TIGR02541">
    <property type="entry name" value="flagell_FlgJ"/>
    <property type="match status" value="1"/>
</dbReference>
<comment type="function">
    <text evidence="1">Flagellum-specific muramidase which hydrolyzes the peptidoglycan layer to assemble the rod structure in the periplasmic space.</text>
</comment>
<keyword evidence="9" id="KW-0961">Cell wall biogenesis/degradation</keyword>
<dbReference type="KEGG" id="pvac:HC248_00405"/>
<reference evidence="12 13" key="1">
    <citation type="submission" date="2020-04" db="EMBL/GenBank/DDBJ databases">
        <title>Complete genome of a Psychrophilic, Marine, Gas Vacuolate Bacterium Polaromonas vacuolata KCTC 22033T.</title>
        <authorList>
            <person name="Hwang K."/>
            <person name="Kim K.M."/>
        </authorList>
    </citation>
    <scope>NUCLEOTIDE SEQUENCE [LARGE SCALE GENOMIC DNA]</scope>
    <source>
        <strain evidence="12 13">KCTC 22033</strain>
    </source>
</reference>
<evidence type="ECO:0000256" key="10">
    <source>
        <dbReference type="ARBA" id="ARBA00030835"/>
    </source>
</evidence>
<dbReference type="InterPro" id="IPR002901">
    <property type="entry name" value="MGlyc_endo_b_GlcNAc-like_dom"/>
</dbReference>
<dbReference type="GO" id="GO:0016798">
    <property type="term" value="F:hydrolase activity, acting on glycosyl bonds"/>
    <property type="evidence" value="ECO:0007669"/>
    <property type="project" value="UniProtKB-KW"/>
</dbReference>
<dbReference type="Gene3D" id="2.10.70.40">
    <property type="entry name" value="peptidoglycan hydrolase"/>
    <property type="match status" value="1"/>
</dbReference>
<evidence type="ECO:0000256" key="3">
    <source>
        <dbReference type="ARBA" id="ARBA00006880"/>
    </source>
</evidence>
<evidence type="ECO:0000256" key="9">
    <source>
        <dbReference type="ARBA" id="ARBA00023316"/>
    </source>
</evidence>
<dbReference type="RefSeq" id="WP_202882401.1">
    <property type="nucleotide sequence ID" value="NZ_CP051461.1"/>
</dbReference>
<dbReference type="InterPro" id="IPR013377">
    <property type="entry name" value="FlgJ"/>
</dbReference>
<sequence length="358" mass="37870">MSSSGFPKPINPTNAAAGALDQALSFDVQGVDALRRTVRNSPQEGMKQASKQFEVMFMQMVLKSMRDATPSDGMLSSQQSKTYTAMLDQQMAQNLSGRGLGLAEAMFTQLNRTVGAGGTAVSQPPPDVALPMPLFNSSSGPALLLPQAKGLQIHASSGSLFPLPLTVPVPLSSPSAQSPPANQPVVNAVDLSFYQTGADPASKPRSSPTGTVDQFVARMLPAAQRASQATGVPPQLIMAQAALESGWGKREPRADDGSQSFNLFGIKADKSWKGAVVETSTTEYVGGVAQKTRASFRAYASYEEGFADYAKFLTSNPRYANVLATRDAEQAAHGLQRAGYATDPAYGGKLVRIMQQMS</sequence>
<dbReference type="GO" id="GO:0071555">
    <property type="term" value="P:cell wall organization"/>
    <property type="evidence" value="ECO:0007669"/>
    <property type="project" value="UniProtKB-KW"/>
</dbReference>
<evidence type="ECO:0000256" key="2">
    <source>
        <dbReference type="ARBA" id="ARBA00004418"/>
    </source>
</evidence>
<dbReference type="GO" id="GO:0044780">
    <property type="term" value="P:bacterial-type flagellum assembly"/>
    <property type="evidence" value="ECO:0007669"/>
    <property type="project" value="InterPro"/>
</dbReference>
<dbReference type="SMART" id="SM00047">
    <property type="entry name" value="LYZ2"/>
    <property type="match status" value="1"/>
</dbReference>
<organism evidence="12 13">
    <name type="scientific">Polaromonas vacuolata</name>
    <dbReference type="NCBI Taxonomy" id="37448"/>
    <lineage>
        <taxon>Bacteria</taxon>
        <taxon>Pseudomonadati</taxon>
        <taxon>Pseudomonadota</taxon>
        <taxon>Betaproteobacteria</taxon>
        <taxon>Burkholderiales</taxon>
        <taxon>Comamonadaceae</taxon>
        <taxon>Polaromonas</taxon>
    </lineage>
</organism>
<dbReference type="SUPFAM" id="SSF53955">
    <property type="entry name" value="Lysozyme-like"/>
    <property type="match status" value="1"/>
</dbReference>
<evidence type="ECO:0000313" key="13">
    <source>
        <dbReference type="Proteomes" id="UP000502041"/>
    </source>
</evidence>
<keyword evidence="6" id="KW-0574">Periplasm</keyword>
<dbReference type="GO" id="GO:0004040">
    <property type="term" value="F:amidase activity"/>
    <property type="evidence" value="ECO:0007669"/>
    <property type="project" value="InterPro"/>
</dbReference>
<name>A0A6H2H5I5_9BURK</name>
<keyword evidence="13" id="KW-1185">Reference proteome</keyword>
<keyword evidence="7 12" id="KW-0378">Hydrolase</keyword>
<dbReference type="Pfam" id="PF01832">
    <property type="entry name" value="Glucosaminidase"/>
    <property type="match status" value="1"/>
</dbReference>
<evidence type="ECO:0000256" key="4">
    <source>
        <dbReference type="ARBA" id="ARBA00007974"/>
    </source>
</evidence>
<evidence type="ECO:0000313" key="12">
    <source>
        <dbReference type="EMBL" id="QJC55142.1"/>
    </source>
</evidence>
<dbReference type="Pfam" id="PF10135">
    <property type="entry name" value="Rod-binding"/>
    <property type="match status" value="1"/>
</dbReference>
<dbReference type="PANTHER" id="PTHR33308:SF9">
    <property type="entry name" value="PEPTIDOGLYCAN HYDROLASE FLGJ"/>
    <property type="match status" value="1"/>
</dbReference>
<comment type="similarity">
    <text evidence="3">In the N-terminal section; belongs to the FlgJ family.</text>
</comment>
<dbReference type="InterPro" id="IPR023346">
    <property type="entry name" value="Lysozyme-like_dom_sf"/>
</dbReference>
<gene>
    <name evidence="12" type="primary">flgJ</name>
    <name evidence="12" type="ORF">HC248_00405</name>
</gene>
<dbReference type="Proteomes" id="UP000502041">
    <property type="component" value="Chromosome"/>
</dbReference>
<dbReference type="EMBL" id="CP051461">
    <property type="protein sequence ID" value="QJC55142.1"/>
    <property type="molecule type" value="Genomic_DNA"/>
</dbReference>
<dbReference type="GO" id="GO:0042597">
    <property type="term" value="C:periplasmic space"/>
    <property type="evidence" value="ECO:0007669"/>
    <property type="project" value="UniProtKB-SubCell"/>
</dbReference>
<dbReference type="PANTHER" id="PTHR33308">
    <property type="entry name" value="PEPTIDOGLYCAN HYDROLASE FLGJ"/>
    <property type="match status" value="1"/>
</dbReference>
<dbReference type="AlphaFoldDB" id="A0A6H2H5I5"/>
<protein>
    <recommendedName>
        <fullName evidence="5">Peptidoglycan hydrolase FlgJ</fullName>
    </recommendedName>
    <alternativeName>
        <fullName evidence="10">Muramidase FlgJ</fullName>
    </alternativeName>
</protein>
<dbReference type="InterPro" id="IPR051056">
    <property type="entry name" value="Glycosyl_Hydrolase_73"/>
</dbReference>
<evidence type="ECO:0000256" key="5">
    <source>
        <dbReference type="ARBA" id="ARBA00013433"/>
    </source>
</evidence>
<evidence type="ECO:0000256" key="1">
    <source>
        <dbReference type="ARBA" id="ARBA00002954"/>
    </source>
</evidence>
<evidence type="ECO:0000256" key="8">
    <source>
        <dbReference type="ARBA" id="ARBA00023295"/>
    </source>
</evidence>
<keyword evidence="8 12" id="KW-0326">Glycosidase</keyword>
<dbReference type="Gene3D" id="1.10.530.10">
    <property type="match status" value="1"/>
</dbReference>
<dbReference type="GO" id="GO:0071973">
    <property type="term" value="P:bacterial-type flagellum-dependent cell motility"/>
    <property type="evidence" value="ECO:0007669"/>
    <property type="project" value="TreeGrafter"/>
</dbReference>